<evidence type="ECO:0000259" key="2">
    <source>
        <dbReference type="SMART" id="SM00769"/>
    </source>
</evidence>
<accession>A0A3S0KHU7</accession>
<dbReference type="RefSeq" id="WP_126350873.1">
    <property type="nucleotide sequence ID" value="NZ_RXPE01000001.1"/>
</dbReference>
<dbReference type="Proteomes" id="UP000277766">
    <property type="component" value="Unassembled WGS sequence"/>
</dbReference>
<keyword evidence="4" id="KW-1185">Reference proteome</keyword>
<evidence type="ECO:0000256" key="1">
    <source>
        <dbReference type="SAM" id="SignalP"/>
    </source>
</evidence>
<sequence length="172" mass="18159">MSLLPFRCLSLTTLLGLSTLSACTPAALVGQSVQVPTFQTQSIALTGIGLPSSDQSGWADLHLQLQVDNPNPFTVRLHSFDTDLYLTGQPVAAIHLPNLNLPAGGQTLQTANVRLPLNLAAAGEVLKVARGQAVTYRIDGTFSADLGPLGQPHFGPLTLAQGQWKQPAILPF</sequence>
<evidence type="ECO:0000313" key="4">
    <source>
        <dbReference type="Proteomes" id="UP000277766"/>
    </source>
</evidence>
<reference evidence="3 4" key="1">
    <citation type="submission" date="2018-12" db="EMBL/GenBank/DDBJ databases">
        <title>Deinococcus radiophilus ATCC 27603 genome sequencing and assembly.</title>
        <authorList>
            <person name="Maclea K.S."/>
            <person name="Maynard C.R."/>
        </authorList>
    </citation>
    <scope>NUCLEOTIDE SEQUENCE [LARGE SCALE GENOMIC DNA]</scope>
    <source>
        <strain evidence="3 4">ATCC 27603</strain>
    </source>
</reference>
<dbReference type="AlphaFoldDB" id="A0A3S0KHU7"/>
<feature type="signal peptide" evidence="1">
    <location>
        <begin position="1"/>
        <end position="26"/>
    </location>
</feature>
<dbReference type="PROSITE" id="PS51257">
    <property type="entry name" value="PROKAR_LIPOPROTEIN"/>
    <property type="match status" value="1"/>
</dbReference>
<feature type="chain" id="PRO_5018547740" evidence="1">
    <location>
        <begin position="27"/>
        <end position="172"/>
    </location>
</feature>
<dbReference type="GO" id="GO:0009269">
    <property type="term" value="P:response to desiccation"/>
    <property type="evidence" value="ECO:0007669"/>
    <property type="project" value="InterPro"/>
</dbReference>
<dbReference type="Gene3D" id="2.60.40.1820">
    <property type="match status" value="1"/>
</dbReference>
<dbReference type="OrthoDB" id="67962at2"/>
<evidence type="ECO:0000313" key="3">
    <source>
        <dbReference type="EMBL" id="RTR30845.1"/>
    </source>
</evidence>
<dbReference type="EMBL" id="RXPE01000001">
    <property type="protein sequence ID" value="RTR30845.1"/>
    <property type="molecule type" value="Genomic_DNA"/>
</dbReference>
<dbReference type="Pfam" id="PF03168">
    <property type="entry name" value="LEA_2"/>
    <property type="match status" value="1"/>
</dbReference>
<dbReference type="SMART" id="SM00769">
    <property type="entry name" value="WHy"/>
    <property type="match status" value="1"/>
</dbReference>
<name>A0A3S0KHU7_9DEIO</name>
<proteinExistence type="predicted"/>
<protein>
    <submittedName>
        <fullName evidence="3">Water stress and hypersensitive response domain-containing protein</fullName>
    </submittedName>
</protein>
<feature type="domain" description="Water stress and hypersensitive response" evidence="2">
    <location>
        <begin position="43"/>
        <end position="160"/>
    </location>
</feature>
<keyword evidence="1" id="KW-0732">Signal</keyword>
<comment type="caution">
    <text evidence="3">The sequence shown here is derived from an EMBL/GenBank/DDBJ whole genome shotgun (WGS) entry which is preliminary data.</text>
</comment>
<dbReference type="InterPro" id="IPR013990">
    <property type="entry name" value="WHy-dom"/>
</dbReference>
<gene>
    <name evidence="3" type="ORF">EJ104_00915</name>
</gene>
<organism evidence="3 4">
    <name type="scientific">Deinococcus radiophilus</name>
    <dbReference type="NCBI Taxonomy" id="32062"/>
    <lineage>
        <taxon>Bacteria</taxon>
        <taxon>Thermotogati</taxon>
        <taxon>Deinococcota</taxon>
        <taxon>Deinococci</taxon>
        <taxon>Deinococcales</taxon>
        <taxon>Deinococcaceae</taxon>
        <taxon>Deinococcus</taxon>
    </lineage>
</organism>
<dbReference type="InterPro" id="IPR004864">
    <property type="entry name" value="LEA_2"/>
</dbReference>
<dbReference type="SUPFAM" id="SSF117070">
    <property type="entry name" value="LEA14-like"/>
    <property type="match status" value="1"/>
</dbReference>